<dbReference type="EMBL" id="MU155242">
    <property type="protein sequence ID" value="KAF9478138.1"/>
    <property type="molecule type" value="Genomic_DNA"/>
</dbReference>
<evidence type="ECO:0000256" key="2">
    <source>
        <dbReference type="SAM" id="Phobius"/>
    </source>
</evidence>
<evidence type="ECO:0000256" key="1">
    <source>
        <dbReference type="SAM" id="MobiDB-lite"/>
    </source>
</evidence>
<gene>
    <name evidence="3" type="ORF">BDN70DRAFT_67419</name>
</gene>
<protein>
    <submittedName>
        <fullName evidence="3">Uncharacterized protein</fullName>
    </submittedName>
</protein>
<feature type="compositionally biased region" description="Pro residues" evidence="1">
    <location>
        <begin position="140"/>
        <end position="151"/>
    </location>
</feature>
<feature type="compositionally biased region" description="Low complexity" evidence="1">
    <location>
        <begin position="110"/>
        <end position="127"/>
    </location>
</feature>
<feature type="transmembrane region" description="Helical" evidence="2">
    <location>
        <begin position="21"/>
        <end position="39"/>
    </location>
</feature>
<evidence type="ECO:0000313" key="3">
    <source>
        <dbReference type="EMBL" id="KAF9478138.1"/>
    </source>
</evidence>
<proteinExistence type="predicted"/>
<sequence>MTSRARRLETRLLSNRPLSLLVLRMTTHTCHFCVCFSFIPSITQVPMLTRTTHHCHRPHRKHHATRPSRPPTRSSSFNPSVHPSIWSLRVAAVIPSVYTLVRPSTNANTFASASAQRSRSRPSTSASFICATKSTSRPSIPSPSLPPPPRLTHPSLRPSLQQSHRIASHIRTPNLHLGPPSLRHASYSSLPWAGITITRRCHRDTELTNIHVEDRSRTHCRRCGDIRFDSANRLHLVSFGAHIRHRRPRRRLRAVISGLALQRRPCVRVPSTRDRDSLSKFKKPLAHIISLTGCKLEARRASHFHRAPPLVCSIATFHAFSPSPCRSCHHTTYTAHAEWTMSSFRSTFYTYAPCAAKHFEASFSLQAQVRGMSSTGLEDPSAGYTGPMRVPPFFLALFSLIFPSSPSFHRPSSVH</sequence>
<dbReference type="Proteomes" id="UP000807469">
    <property type="component" value="Unassembled WGS sequence"/>
</dbReference>
<accession>A0A9P5YZW0</accession>
<keyword evidence="2" id="KW-0812">Transmembrane</keyword>
<reference evidence="3" key="1">
    <citation type="submission" date="2020-11" db="EMBL/GenBank/DDBJ databases">
        <authorList>
            <consortium name="DOE Joint Genome Institute"/>
            <person name="Ahrendt S."/>
            <person name="Riley R."/>
            <person name="Andreopoulos W."/>
            <person name="Labutti K."/>
            <person name="Pangilinan J."/>
            <person name="Ruiz-Duenas F.J."/>
            <person name="Barrasa J.M."/>
            <person name="Sanchez-Garcia M."/>
            <person name="Camarero S."/>
            <person name="Miyauchi S."/>
            <person name="Serrano A."/>
            <person name="Linde D."/>
            <person name="Babiker R."/>
            <person name="Drula E."/>
            <person name="Ayuso-Fernandez I."/>
            <person name="Pacheco R."/>
            <person name="Padilla G."/>
            <person name="Ferreira P."/>
            <person name="Barriuso J."/>
            <person name="Kellner H."/>
            <person name="Castanera R."/>
            <person name="Alfaro M."/>
            <person name="Ramirez L."/>
            <person name="Pisabarro A.G."/>
            <person name="Kuo A."/>
            <person name="Tritt A."/>
            <person name="Lipzen A."/>
            <person name="He G."/>
            <person name="Yan M."/>
            <person name="Ng V."/>
            <person name="Cullen D."/>
            <person name="Martin F."/>
            <person name="Rosso M.-N."/>
            <person name="Henrissat B."/>
            <person name="Hibbett D."/>
            <person name="Martinez A.T."/>
            <person name="Grigoriev I.V."/>
        </authorList>
    </citation>
    <scope>NUCLEOTIDE SEQUENCE</scope>
    <source>
        <strain evidence="3">CIRM-BRFM 674</strain>
    </source>
</reference>
<feature type="compositionally biased region" description="Basic residues" evidence="1">
    <location>
        <begin position="53"/>
        <end position="66"/>
    </location>
</feature>
<name>A0A9P5YZW0_9AGAR</name>
<keyword evidence="2" id="KW-1133">Transmembrane helix</keyword>
<dbReference type="AlphaFoldDB" id="A0A9P5YZW0"/>
<keyword evidence="2" id="KW-0472">Membrane</keyword>
<organism evidence="3 4">
    <name type="scientific">Pholiota conissans</name>
    <dbReference type="NCBI Taxonomy" id="109636"/>
    <lineage>
        <taxon>Eukaryota</taxon>
        <taxon>Fungi</taxon>
        <taxon>Dikarya</taxon>
        <taxon>Basidiomycota</taxon>
        <taxon>Agaricomycotina</taxon>
        <taxon>Agaricomycetes</taxon>
        <taxon>Agaricomycetidae</taxon>
        <taxon>Agaricales</taxon>
        <taxon>Agaricineae</taxon>
        <taxon>Strophariaceae</taxon>
        <taxon>Pholiota</taxon>
    </lineage>
</organism>
<comment type="caution">
    <text evidence="3">The sequence shown here is derived from an EMBL/GenBank/DDBJ whole genome shotgun (WGS) entry which is preliminary data.</text>
</comment>
<feature type="region of interest" description="Disordered" evidence="1">
    <location>
        <begin position="53"/>
        <end position="79"/>
    </location>
</feature>
<evidence type="ECO:0000313" key="4">
    <source>
        <dbReference type="Proteomes" id="UP000807469"/>
    </source>
</evidence>
<keyword evidence="4" id="KW-1185">Reference proteome</keyword>
<feature type="region of interest" description="Disordered" evidence="1">
    <location>
        <begin position="110"/>
        <end position="156"/>
    </location>
</feature>